<dbReference type="PROSITE" id="PS00194">
    <property type="entry name" value="THIOREDOXIN_1"/>
    <property type="match status" value="1"/>
</dbReference>
<dbReference type="GO" id="GO:0005615">
    <property type="term" value="C:extracellular space"/>
    <property type="evidence" value="ECO:0007669"/>
    <property type="project" value="TreeGrafter"/>
</dbReference>
<evidence type="ECO:0000259" key="6">
    <source>
        <dbReference type="PROSITE" id="PS51352"/>
    </source>
</evidence>
<reference evidence="7" key="2">
    <citation type="submission" date="2021-04" db="EMBL/GenBank/DDBJ databases">
        <authorList>
            <person name="Podell S."/>
        </authorList>
    </citation>
    <scope>NUCLEOTIDE SEQUENCE</scope>
    <source>
        <strain evidence="7">Hildebrandi</strain>
    </source>
</reference>
<evidence type="ECO:0000313" key="7">
    <source>
        <dbReference type="EMBL" id="KAG7358583.1"/>
    </source>
</evidence>
<dbReference type="GO" id="GO:0006457">
    <property type="term" value="P:protein folding"/>
    <property type="evidence" value="ECO:0007669"/>
    <property type="project" value="TreeGrafter"/>
</dbReference>
<feature type="region of interest" description="Disordered" evidence="2">
    <location>
        <begin position="259"/>
        <end position="285"/>
    </location>
</feature>
<keyword evidence="1" id="KW-0479">Metal-binding</keyword>
<evidence type="ECO:0000259" key="5">
    <source>
        <dbReference type="PROSITE" id="PS51324"/>
    </source>
</evidence>
<dbReference type="GO" id="GO:0008270">
    <property type="term" value="F:zinc ion binding"/>
    <property type="evidence" value="ECO:0007669"/>
    <property type="project" value="UniProtKB-KW"/>
</dbReference>
<keyword evidence="3" id="KW-1133">Transmembrane helix</keyword>
<feature type="domain" description="SWIM-type" evidence="4">
    <location>
        <begin position="183"/>
        <end position="215"/>
    </location>
</feature>
<dbReference type="AlphaFoldDB" id="A0A9K3LAT1"/>
<evidence type="ECO:0000256" key="1">
    <source>
        <dbReference type="PROSITE-ProRule" id="PRU00325"/>
    </source>
</evidence>
<reference evidence="7" key="1">
    <citation type="journal article" date="2021" name="Sci. Rep.">
        <title>Diploid genomic architecture of Nitzschia inconspicua, an elite biomass production diatom.</title>
        <authorList>
            <person name="Oliver A."/>
            <person name="Podell S."/>
            <person name="Pinowska A."/>
            <person name="Traller J.C."/>
            <person name="Smith S.R."/>
            <person name="McClure R."/>
            <person name="Beliaev A."/>
            <person name="Bohutskyi P."/>
            <person name="Hill E.A."/>
            <person name="Rabines A."/>
            <person name="Zheng H."/>
            <person name="Allen L.Z."/>
            <person name="Kuo A."/>
            <person name="Grigoriev I.V."/>
            <person name="Allen A.E."/>
            <person name="Hazlebeck D."/>
            <person name="Allen E.E."/>
        </authorList>
    </citation>
    <scope>NUCLEOTIDE SEQUENCE</scope>
    <source>
        <strain evidence="7">Hildebrandi</strain>
    </source>
</reference>
<dbReference type="PROSITE" id="PS50966">
    <property type="entry name" value="ZF_SWIM"/>
    <property type="match status" value="1"/>
</dbReference>
<feature type="domain" description="Thioredoxin" evidence="6">
    <location>
        <begin position="344"/>
        <end position="513"/>
    </location>
</feature>
<evidence type="ECO:0000256" key="3">
    <source>
        <dbReference type="SAM" id="Phobius"/>
    </source>
</evidence>
<keyword evidence="3" id="KW-0472">Membrane</keyword>
<keyword evidence="1" id="KW-0862">Zinc</keyword>
<evidence type="ECO:0000259" key="4">
    <source>
        <dbReference type="PROSITE" id="PS50966"/>
    </source>
</evidence>
<dbReference type="PROSITE" id="PS51324">
    <property type="entry name" value="ERV_ALR"/>
    <property type="match status" value="1"/>
</dbReference>
<dbReference type="Proteomes" id="UP000693970">
    <property type="component" value="Unassembled WGS sequence"/>
</dbReference>
<dbReference type="InterPro" id="IPR007527">
    <property type="entry name" value="Znf_SWIM"/>
</dbReference>
<dbReference type="PROSITE" id="PS51352">
    <property type="entry name" value="THIOREDOXIN_2"/>
    <property type="match status" value="1"/>
</dbReference>
<dbReference type="EMBL" id="JAGRRH010000014">
    <property type="protein sequence ID" value="KAG7358583.1"/>
    <property type="molecule type" value="Genomic_DNA"/>
</dbReference>
<evidence type="ECO:0000313" key="8">
    <source>
        <dbReference type="Proteomes" id="UP000693970"/>
    </source>
</evidence>
<dbReference type="InterPro" id="IPR039798">
    <property type="entry name" value="Sulfhydryl_oxidase"/>
</dbReference>
<keyword evidence="8" id="KW-1185">Reference proteome</keyword>
<dbReference type="InterPro" id="IPR013766">
    <property type="entry name" value="Thioredoxin_domain"/>
</dbReference>
<dbReference type="InterPro" id="IPR017937">
    <property type="entry name" value="Thioredoxin_CS"/>
</dbReference>
<feature type="transmembrane region" description="Helical" evidence="3">
    <location>
        <begin position="822"/>
        <end position="842"/>
    </location>
</feature>
<dbReference type="GO" id="GO:0003756">
    <property type="term" value="F:protein disulfide isomerase activity"/>
    <property type="evidence" value="ECO:0007669"/>
    <property type="project" value="TreeGrafter"/>
</dbReference>
<accession>A0A9K3LAT1</accession>
<keyword evidence="1" id="KW-0863">Zinc-finger</keyword>
<organism evidence="7 8">
    <name type="scientific">Nitzschia inconspicua</name>
    <dbReference type="NCBI Taxonomy" id="303405"/>
    <lineage>
        <taxon>Eukaryota</taxon>
        <taxon>Sar</taxon>
        <taxon>Stramenopiles</taxon>
        <taxon>Ochrophyta</taxon>
        <taxon>Bacillariophyta</taxon>
        <taxon>Bacillariophyceae</taxon>
        <taxon>Bacillariophycidae</taxon>
        <taxon>Bacillariales</taxon>
        <taxon>Bacillariaceae</taxon>
        <taxon>Nitzschia</taxon>
    </lineage>
</organism>
<proteinExistence type="predicted"/>
<dbReference type="GO" id="GO:0016971">
    <property type="term" value="F:flavin-dependent sulfhydryl oxidase activity"/>
    <property type="evidence" value="ECO:0007669"/>
    <property type="project" value="InterPro"/>
</dbReference>
<comment type="caution">
    <text evidence="7">The sequence shown here is derived from an EMBL/GenBank/DDBJ whole genome shotgun (WGS) entry which is preliminary data.</text>
</comment>
<gene>
    <name evidence="7" type="ORF">IV203_015172</name>
</gene>
<dbReference type="PANTHER" id="PTHR22897:SF8">
    <property type="entry name" value="SULFHYDRYL OXIDASE"/>
    <property type="match status" value="1"/>
</dbReference>
<evidence type="ECO:0000256" key="2">
    <source>
        <dbReference type="SAM" id="MobiDB-lite"/>
    </source>
</evidence>
<dbReference type="Pfam" id="PF04777">
    <property type="entry name" value="Evr1_Alr"/>
    <property type="match status" value="1"/>
</dbReference>
<keyword evidence="3" id="KW-0812">Transmembrane</keyword>
<name>A0A9K3LAT1_9STRA</name>
<feature type="domain" description="ERV/ALR sulfhydryl oxidase" evidence="5">
    <location>
        <begin position="625"/>
        <end position="748"/>
    </location>
</feature>
<dbReference type="InterPro" id="IPR017905">
    <property type="entry name" value="ERV/ALR_sulphydryl_oxidase"/>
</dbReference>
<dbReference type="CDD" id="cd02961">
    <property type="entry name" value="PDI_a_family"/>
    <property type="match status" value="1"/>
</dbReference>
<dbReference type="Pfam" id="PF00085">
    <property type="entry name" value="Thioredoxin"/>
    <property type="match status" value="1"/>
</dbReference>
<dbReference type="OrthoDB" id="59470at2759"/>
<dbReference type="PANTHER" id="PTHR22897">
    <property type="entry name" value="QUIESCIN Q6-RELATED SULFHYDRYL OXIDASE"/>
    <property type="match status" value="1"/>
</dbReference>
<dbReference type="GO" id="GO:0000139">
    <property type="term" value="C:Golgi membrane"/>
    <property type="evidence" value="ECO:0007669"/>
    <property type="project" value="TreeGrafter"/>
</dbReference>
<protein>
    <submittedName>
        <fullName evidence="7">Erv1 / Alr family protein</fullName>
    </submittedName>
</protein>
<sequence>MKDCFPHNHHCYCAVHIRRNVEGRHGKKIGALVPGLASTTSLPVRDATLAQIRRQSPAAYDYLIDIPAKQWMDCAWREDKTLPPRYGVQSSNISESANSMFQRERSGNWLEAIDGILKKMSLRIQASREKYERKTGVVERVYPQIVDRWEKGVGYRVVDSGGDGQKYSVHRIIEGNTGSNQSFTLNWVDGVCECGGWQMHGVPCVHGMAYFRWRNDWTLQQVVEQFVEKCHTYDYEQNLYSGSFVPVCMDMLQPDKTTLPPDVEGKSMAGRPKTSPTRFEAVDQESDLTQSQQPFQVETVISIRFVLYNPDIRSSTMSQQYVSSRHRIVSAFPFSILLLLSSVCQGGMLDQYFYVQDLNTKIRHYVQEYLATSGTKPDFLYNPDYPNGRIVEFYAHWCPHCQHFKPKYIEFSIRLHEMATKNNMKVETFAVSCVPNKSICKDQNVKGYPMTKFFPPHSINGTDISPFSLHPHDIMRKVGVTVQQDINPQNSFTVNTHTKREISSERYMNSHVRGQQQHRRNEPAEVGIKAPHFLKRSRAEAFQDAHLSFEFAMKTAVYTSDGPLPKEKQHVLKPFLRILQKTLPVTMSVQPLLNDLLKNFDMLVKGDDQLNTILERHPAPFKKWSESSTLHGTGYTAGLWTLFHIMSVGLVEWNQMVLDDDQLLVPSEVADHLRSYIEHFFQCDICRLNFMSEYDSCSHDRCNRLISKRKGTLNQYIEFPLWLFETHNDVNTRLRKERIELHDEPESLTTEADVMWPPLSACPRCWLAEGRWDENAVFKYLHASYWSEGDTEVVRSLGEDRQDTISVMQHASRRAEETTVQGLRPTVLFTLVTSLGIIVVFWQRKRQFVRKGIHKKV</sequence>